<dbReference type="Proteomes" id="UP000533953">
    <property type="component" value="Unassembled WGS sequence"/>
</dbReference>
<protein>
    <recommendedName>
        <fullName evidence="4">Conjugal transfer protein</fullName>
    </recommendedName>
</protein>
<organism evidence="2 3">
    <name type="scientific">Listeria booriae</name>
    <dbReference type="NCBI Taxonomy" id="1552123"/>
    <lineage>
        <taxon>Bacteria</taxon>
        <taxon>Bacillati</taxon>
        <taxon>Bacillota</taxon>
        <taxon>Bacilli</taxon>
        <taxon>Bacillales</taxon>
        <taxon>Listeriaceae</taxon>
        <taxon>Listeria</taxon>
    </lineage>
</organism>
<comment type="caution">
    <text evidence="2">The sequence shown here is derived from an EMBL/GenBank/DDBJ whole genome shotgun (WGS) entry which is preliminary data.</text>
</comment>
<sequence length="151" mass="17510">MKEGQKKFIKKCLWVIIPFLIVVYLFVLLGHSAGVVLTYKTNLTQALLYDEIRYAMLHPWIYVHTYIQDKNPIFILGLSFVLIYFIYVQFKNKSKKDGWEADEKKGYHGTARWAKTSEIFDGKNFIAQSKAEVWATFQASLKTKESEGGKS</sequence>
<name>A0A7X1CCR4_9LIST</name>
<feature type="transmembrane region" description="Helical" evidence="1">
    <location>
        <begin position="12"/>
        <end position="39"/>
    </location>
</feature>
<accession>A0A7X1CCR4</accession>
<feature type="transmembrane region" description="Helical" evidence="1">
    <location>
        <begin position="73"/>
        <end position="90"/>
    </location>
</feature>
<gene>
    <name evidence="2" type="ORF">HCI99_13000</name>
</gene>
<proteinExistence type="predicted"/>
<dbReference type="RefSeq" id="WP_185364098.1">
    <property type="nucleotide sequence ID" value="NZ_JAAROK010000012.1"/>
</dbReference>
<keyword evidence="1" id="KW-1133">Transmembrane helix</keyword>
<evidence type="ECO:0000313" key="2">
    <source>
        <dbReference type="EMBL" id="MBC1492736.1"/>
    </source>
</evidence>
<keyword evidence="1" id="KW-0812">Transmembrane</keyword>
<evidence type="ECO:0000256" key="1">
    <source>
        <dbReference type="SAM" id="Phobius"/>
    </source>
</evidence>
<evidence type="ECO:0008006" key="4">
    <source>
        <dbReference type="Google" id="ProtNLM"/>
    </source>
</evidence>
<evidence type="ECO:0000313" key="3">
    <source>
        <dbReference type="Proteomes" id="UP000533953"/>
    </source>
</evidence>
<dbReference type="EMBL" id="JAASTX010000018">
    <property type="protein sequence ID" value="MBC1492736.1"/>
    <property type="molecule type" value="Genomic_DNA"/>
</dbReference>
<dbReference type="AlphaFoldDB" id="A0A7X1CCR4"/>
<reference evidence="2 3" key="1">
    <citation type="submission" date="2020-03" db="EMBL/GenBank/DDBJ databases">
        <title>Soil Listeria distribution.</title>
        <authorList>
            <person name="Liao J."/>
            <person name="Wiedmann M."/>
        </authorList>
    </citation>
    <scope>NUCLEOTIDE SEQUENCE [LARGE SCALE GENOMIC DNA]</scope>
    <source>
        <strain evidence="2 3">FSL L7-1547</strain>
    </source>
</reference>
<keyword evidence="1" id="KW-0472">Membrane</keyword>